<keyword evidence="7 8" id="KW-0472">Membrane</keyword>
<dbReference type="GO" id="GO:0005886">
    <property type="term" value="C:plasma membrane"/>
    <property type="evidence" value="ECO:0007669"/>
    <property type="project" value="UniProtKB-SubCell"/>
</dbReference>
<evidence type="ECO:0000256" key="2">
    <source>
        <dbReference type="ARBA" id="ARBA00009142"/>
    </source>
</evidence>
<dbReference type="RefSeq" id="WP_132871482.1">
    <property type="nucleotide sequence ID" value="NZ_JBLJBI010000020.1"/>
</dbReference>
<feature type="transmembrane region" description="Helical" evidence="8">
    <location>
        <begin position="9"/>
        <end position="31"/>
    </location>
</feature>
<reference evidence="9 10" key="1">
    <citation type="submission" date="2019-03" db="EMBL/GenBank/DDBJ databases">
        <title>Genomic Encyclopedia of Type Strains, Phase IV (KMG-IV): sequencing the most valuable type-strain genomes for metagenomic binning, comparative biology and taxonomic classification.</title>
        <authorList>
            <person name="Goeker M."/>
        </authorList>
    </citation>
    <scope>NUCLEOTIDE SEQUENCE [LARGE SCALE GENOMIC DNA]</scope>
    <source>
        <strain evidence="9 10">DSM 24984</strain>
    </source>
</reference>
<dbReference type="AlphaFoldDB" id="A0A4R1KBI1"/>
<feature type="transmembrane region" description="Helical" evidence="8">
    <location>
        <begin position="78"/>
        <end position="98"/>
    </location>
</feature>
<dbReference type="InterPro" id="IPR002781">
    <property type="entry name" value="TM_pro_TauE-like"/>
</dbReference>
<evidence type="ECO:0000256" key="7">
    <source>
        <dbReference type="ARBA" id="ARBA00023136"/>
    </source>
</evidence>
<evidence type="ECO:0000256" key="1">
    <source>
        <dbReference type="ARBA" id="ARBA00004651"/>
    </source>
</evidence>
<feature type="transmembrane region" description="Helical" evidence="8">
    <location>
        <begin position="203"/>
        <end position="224"/>
    </location>
</feature>
<evidence type="ECO:0000313" key="10">
    <source>
        <dbReference type="Proteomes" id="UP000294614"/>
    </source>
</evidence>
<evidence type="ECO:0000256" key="6">
    <source>
        <dbReference type="ARBA" id="ARBA00022989"/>
    </source>
</evidence>
<dbReference type="PANTHER" id="PTHR30269">
    <property type="entry name" value="TRANSMEMBRANE PROTEIN YFCA"/>
    <property type="match status" value="1"/>
</dbReference>
<evidence type="ECO:0000256" key="4">
    <source>
        <dbReference type="ARBA" id="ARBA00022475"/>
    </source>
</evidence>
<dbReference type="OrthoDB" id="554695at2"/>
<feature type="transmembrane region" description="Helical" evidence="8">
    <location>
        <begin position="179"/>
        <end position="197"/>
    </location>
</feature>
<keyword evidence="4 8" id="KW-1003">Cell membrane</keyword>
<sequence length="251" mass="27164">MDMELLKYIILPLFGAFAGFINTMAGGGSFLTTPLLIFTGLDPTIANGTNRLGIFIQSVFGFNKFRTMGYFPVKMAKVSFLPSIAGALLGSYLATVIAEDAFRKYLAFFMVIMTLVTFFKPVSDKKLEDIETTPSTVALLSVLYFLMGIYSGFIQAGVGFLILACCVMSGLDYIRGNSIKMFMNITTAVFSLAVFIYHGKVVWLDGILLGGGMALGAIISVKFSIKAGNVFVKRFVSATVIVFAVLLLITG</sequence>
<keyword evidence="5 8" id="KW-0812">Transmembrane</keyword>
<accession>A0A4R1KBI1</accession>
<feature type="transmembrane region" description="Helical" evidence="8">
    <location>
        <begin position="142"/>
        <end position="167"/>
    </location>
</feature>
<dbReference type="PANTHER" id="PTHR30269:SF0">
    <property type="entry name" value="MEMBRANE TRANSPORTER PROTEIN YFCA-RELATED"/>
    <property type="match status" value="1"/>
</dbReference>
<organism evidence="9 10">
    <name type="scientific">Seleniivibrio woodruffii</name>
    <dbReference type="NCBI Taxonomy" id="1078050"/>
    <lineage>
        <taxon>Bacteria</taxon>
        <taxon>Pseudomonadati</taxon>
        <taxon>Deferribacterota</taxon>
        <taxon>Deferribacteres</taxon>
        <taxon>Deferribacterales</taxon>
        <taxon>Geovibrionaceae</taxon>
        <taxon>Seleniivibrio</taxon>
    </lineage>
</organism>
<evidence type="ECO:0000256" key="3">
    <source>
        <dbReference type="ARBA" id="ARBA00022448"/>
    </source>
</evidence>
<evidence type="ECO:0000313" key="9">
    <source>
        <dbReference type="EMBL" id="TCK61856.1"/>
    </source>
</evidence>
<dbReference type="Pfam" id="PF01925">
    <property type="entry name" value="TauE"/>
    <property type="match status" value="1"/>
</dbReference>
<evidence type="ECO:0000256" key="8">
    <source>
        <dbReference type="RuleBase" id="RU363041"/>
    </source>
</evidence>
<dbReference type="InterPro" id="IPR052017">
    <property type="entry name" value="TSUP"/>
</dbReference>
<gene>
    <name evidence="9" type="ORF">C8D98_0362</name>
</gene>
<feature type="transmembrane region" description="Helical" evidence="8">
    <location>
        <begin position="105"/>
        <end position="122"/>
    </location>
</feature>
<keyword evidence="10" id="KW-1185">Reference proteome</keyword>
<comment type="subcellular location">
    <subcellularLocation>
        <location evidence="1 8">Cell membrane</location>
        <topology evidence="1 8">Multi-pass membrane protein</topology>
    </subcellularLocation>
</comment>
<protein>
    <recommendedName>
        <fullName evidence="8">Probable membrane transporter protein</fullName>
    </recommendedName>
</protein>
<dbReference type="EMBL" id="SMGG01000003">
    <property type="protein sequence ID" value="TCK61856.1"/>
    <property type="molecule type" value="Genomic_DNA"/>
</dbReference>
<comment type="caution">
    <text evidence="9">The sequence shown here is derived from an EMBL/GenBank/DDBJ whole genome shotgun (WGS) entry which is preliminary data.</text>
</comment>
<keyword evidence="3" id="KW-0813">Transport</keyword>
<feature type="transmembrane region" description="Helical" evidence="8">
    <location>
        <begin position="231"/>
        <end position="249"/>
    </location>
</feature>
<evidence type="ECO:0000256" key="5">
    <source>
        <dbReference type="ARBA" id="ARBA00022692"/>
    </source>
</evidence>
<keyword evidence="6 8" id="KW-1133">Transmembrane helix</keyword>
<comment type="similarity">
    <text evidence="2 8">Belongs to the 4-toluene sulfonate uptake permease (TSUP) (TC 2.A.102) family.</text>
</comment>
<dbReference type="Proteomes" id="UP000294614">
    <property type="component" value="Unassembled WGS sequence"/>
</dbReference>
<proteinExistence type="inferred from homology"/>
<name>A0A4R1KBI1_9BACT</name>